<accession>A0A0R1VIY6</accession>
<dbReference type="GO" id="GO:0005267">
    <property type="term" value="F:potassium channel activity"/>
    <property type="evidence" value="ECO:0007669"/>
    <property type="project" value="UniProtKB-KW"/>
</dbReference>
<protein>
    <submittedName>
        <fullName evidence="13">Uncharacterized protein</fullName>
    </submittedName>
</protein>
<dbReference type="EMBL" id="AZFU01000034">
    <property type="protein sequence ID" value="KRM02950.1"/>
    <property type="molecule type" value="Genomic_DNA"/>
</dbReference>
<sequence>MDKFSDEEKQKLADMQEQFKAAQKEEPANLREHLPAFNDGVMAIIITIIVLEIQPAINEVHYKGFLSDIAVLSS</sequence>
<organism evidence="13 14">
    <name type="scientific">Lactobacillus kitasatonis DSM 16761 = JCM 1039</name>
    <dbReference type="NCBI Taxonomy" id="1423767"/>
    <lineage>
        <taxon>Bacteria</taxon>
        <taxon>Bacillati</taxon>
        <taxon>Bacillota</taxon>
        <taxon>Bacilli</taxon>
        <taxon>Lactobacillales</taxon>
        <taxon>Lactobacillaceae</taxon>
        <taxon>Lactobacillus</taxon>
    </lineage>
</organism>
<evidence type="ECO:0000313" key="14">
    <source>
        <dbReference type="Proteomes" id="UP000051307"/>
    </source>
</evidence>
<dbReference type="GO" id="GO:0015252">
    <property type="term" value="F:proton channel activity"/>
    <property type="evidence" value="ECO:0007669"/>
    <property type="project" value="InterPro"/>
</dbReference>
<keyword evidence="10" id="KW-0472">Membrane</keyword>
<comment type="caution">
    <text evidence="13">The sequence shown here is derived from an EMBL/GenBank/DDBJ whole genome shotgun (WGS) entry which is preliminary data.</text>
</comment>
<evidence type="ECO:0000256" key="6">
    <source>
        <dbReference type="ARBA" id="ARBA00022826"/>
    </source>
</evidence>
<evidence type="ECO:0000256" key="12">
    <source>
        <dbReference type="ARBA" id="ARBA00034430"/>
    </source>
</evidence>
<keyword evidence="6" id="KW-0631">Potassium channel</keyword>
<evidence type="ECO:0000256" key="8">
    <source>
        <dbReference type="ARBA" id="ARBA00022989"/>
    </source>
</evidence>
<dbReference type="Pfam" id="PF06736">
    <property type="entry name" value="TMEM175"/>
    <property type="match status" value="1"/>
</dbReference>
<keyword evidence="11" id="KW-0407">Ion channel</keyword>
<evidence type="ECO:0000256" key="2">
    <source>
        <dbReference type="ARBA" id="ARBA00006920"/>
    </source>
</evidence>
<reference evidence="13 14" key="1">
    <citation type="journal article" date="2015" name="Genome Announc.">
        <title>Expanding the biotechnology potential of lactobacilli through comparative genomics of 213 strains and associated genera.</title>
        <authorList>
            <person name="Sun Z."/>
            <person name="Harris H.M."/>
            <person name="McCann A."/>
            <person name="Guo C."/>
            <person name="Argimon S."/>
            <person name="Zhang W."/>
            <person name="Yang X."/>
            <person name="Jeffery I.B."/>
            <person name="Cooney J.C."/>
            <person name="Kagawa T.F."/>
            <person name="Liu W."/>
            <person name="Song Y."/>
            <person name="Salvetti E."/>
            <person name="Wrobel A."/>
            <person name="Rasinkangas P."/>
            <person name="Parkhill J."/>
            <person name="Rea M.C."/>
            <person name="O'Sullivan O."/>
            <person name="Ritari J."/>
            <person name="Douillard F.P."/>
            <person name="Paul Ross R."/>
            <person name="Yang R."/>
            <person name="Briner A.E."/>
            <person name="Felis G.E."/>
            <person name="de Vos W.M."/>
            <person name="Barrangou R."/>
            <person name="Klaenhammer T.R."/>
            <person name="Caufield P.W."/>
            <person name="Cui Y."/>
            <person name="Zhang H."/>
            <person name="O'Toole P.W."/>
        </authorList>
    </citation>
    <scope>NUCLEOTIDE SEQUENCE [LARGE SCALE GENOMIC DNA]</scope>
    <source>
        <strain evidence="13 14">DSM 16761</strain>
    </source>
</reference>
<evidence type="ECO:0000256" key="1">
    <source>
        <dbReference type="ARBA" id="ARBA00004141"/>
    </source>
</evidence>
<evidence type="ECO:0000256" key="4">
    <source>
        <dbReference type="ARBA" id="ARBA00022538"/>
    </source>
</evidence>
<keyword evidence="8" id="KW-1133">Transmembrane helix</keyword>
<keyword evidence="5" id="KW-0812">Transmembrane</keyword>
<evidence type="ECO:0000256" key="9">
    <source>
        <dbReference type="ARBA" id="ARBA00023065"/>
    </source>
</evidence>
<evidence type="ECO:0000256" key="5">
    <source>
        <dbReference type="ARBA" id="ARBA00022692"/>
    </source>
</evidence>
<evidence type="ECO:0000256" key="3">
    <source>
        <dbReference type="ARBA" id="ARBA00022448"/>
    </source>
</evidence>
<proteinExistence type="inferred from homology"/>
<gene>
    <name evidence="13" type="ORF">FC59_GL001333</name>
</gene>
<keyword evidence="9" id="KW-0406">Ion transport</keyword>
<dbReference type="AlphaFoldDB" id="A0A0R1VIY6"/>
<dbReference type="GO" id="GO:0016020">
    <property type="term" value="C:membrane"/>
    <property type="evidence" value="ECO:0007669"/>
    <property type="project" value="UniProtKB-SubCell"/>
</dbReference>
<keyword evidence="7" id="KW-0630">Potassium</keyword>
<dbReference type="PATRIC" id="fig|1423767.3.peg.1385"/>
<comment type="catalytic activity">
    <reaction evidence="12">
        <text>K(+)(in) = K(+)(out)</text>
        <dbReference type="Rhea" id="RHEA:29463"/>
        <dbReference type="ChEBI" id="CHEBI:29103"/>
    </reaction>
</comment>
<evidence type="ECO:0000313" key="13">
    <source>
        <dbReference type="EMBL" id="KRM02950.1"/>
    </source>
</evidence>
<keyword evidence="4" id="KW-0633">Potassium transport</keyword>
<keyword evidence="3" id="KW-0813">Transport</keyword>
<evidence type="ECO:0000256" key="7">
    <source>
        <dbReference type="ARBA" id="ARBA00022958"/>
    </source>
</evidence>
<comment type="similarity">
    <text evidence="2">Belongs to the TMEM175 family.</text>
</comment>
<dbReference type="Proteomes" id="UP000051307">
    <property type="component" value="Unassembled WGS sequence"/>
</dbReference>
<evidence type="ECO:0000256" key="10">
    <source>
        <dbReference type="ARBA" id="ARBA00023136"/>
    </source>
</evidence>
<evidence type="ECO:0000256" key="11">
    <source>
        <dbReference type="ARBA" id="ARBA00023303"/>
    </source>
</evidence>
<name>A0A0R1VIY6_9LACO</name>
<dbReference type="InterPro" id="IPR010617">
    <property type="entry name" value="TMEM175-like"/>
</dbReference>
<comment type="subcellular location">
    <subcellularLocation>
        <location evidence="1">Membrane</location>
        <topology evidence="1">Multi-pass membrane protein</topology>
    </subcellularLocation>
</comment>